<evidence type="ECO:0000256" key="2">
    <source>
        <dbReference type="ARBA" id="ARBA00022723"/>
    </source>
</evidence>
<dbReference type="PROSITE" id="PS51296">
    <property type="entry name" value="RIESKE"/>
    <property type="match status" value="1"/>
</dbReference>
<dbReference type="InterPro" id="IPR014067">
    <property type="entry name" value="AioB/IdrB_ssu"/>
</dbReference>
<proteinExistence type="predicted"/>
<dbReference type="InterPro" id="IPR036922">
    <property type="entry name" value="Rieske_2Fe-2S_sf"/>
</dbReference>
<dbReference type="InterPro" id="IPR017941">
    <property type="entry name" value="Rieske_2Fe-2S"/>
</dbReference>
<dbReference type="AlphaFoldDB" id="A0A2P0QJG0"/>
<dbReference type="EMBL" id="KY400107">
    <property type="protein sequence ID" value="ART90602.1"/>
    <property type="molecule type" value="Genomic_DNA"/>
</dbReference>
<feature type="domain" description="Rieske" evidence="5">
    <location>
        <begin position="104"/>
        <end position="170"/>
    </location>
</feature>
<dbReference type="SUPFAM" id="SSF50022">
    <property type="entry name" value="ISP domain"/>
    <property type="match status" value="1"/>
</dbReference>
<evidence type="ECO:0000256" key="1">
    <source>
        <dbReference type="ARBA" id="ARBA00022714"/>
    </source>
</evidence>
<keyword evidence="1" id="KW-0001">2Fe-2S</keyword>
<organism evidence="6">
    <name type="scientific">uncultured Pseudomonadota bacterium</name>
    <dbReference type="NCBI Taxonomy" id="153809"/>
    <lineage>
        <taxon>Bacteria</taxon>
        <taxon>Pseudomonadati</taxon>
        <taxon>Pseudomonadota</taxon>
        <taxon>environmental samples</taxon>
    </lineage>
</organism>
<dbReference type="Gene3D" id="2.102.10.10">
    <property type="entry name" value="Rieske [2Fe-2S] iron-sulphur domain"/>
    <property type="match status" value="1"/>
</dbReference>
<reference evidence="6" key="1">
    <citation type="submission" date="2016-12" db="EMBL/GenBank/DDBJ databases">
        <title>Arsenic respiratory pathways in the anoxic pelagic waters of the Pacific Ocean.</title>
        <authorList>
            <person name="Saunders J.K."/>
            <person name="Fuchsman C.A."/>
            <person name="McKay C."/>
            <person name="Rocap G."/>
        </authorList>
    </citation>
    <scope>NUCLEOTIDE SEQUENCE</scope>
</reference>
<sequence>MENLQSEGKATVKQSGCTLSRRKFLFYSGTAITTGTVMLQIPGVLQAKEARIATYPQKLIAKMSDLKLDQPLVFNYPDDGHNSTCILLKMGQKAGGGVGKQRDVVAFNTICTHQGGPLMGTYNAEHKTLGQCPFHLTTYDLTRYGIIVSGQAYQSLPQVLLEVKGDSIYAVGVMGLIFGRNNNLIG</sequence>
<name>A0A2P0QJG0_9PROT</name>
<evidence type="ECO:0000256" key="3">
    <source>
        <dbReference type="ARBA" id="ARBA00023004"/>
    </source>
</evidence>
<dbReference type="GO" id="GO:0051537">
    <property type="term" value="F:2 iron, 2 sulfur cluster binding"/>
    <property type="evidence" value="ECO:0007669"/>
    <property type="project" value="UniProtKB-KW"/>
</dbReference>
<evidence type="ECO:0000256" key="4">
    <source>
        <dbReference type="ARBA" id="ARBA00023014"/>
    </source>
</evidence>
<dbReference type="GO" id="GO:0046872">
    <property type="term" value="F:metal ion binding"/>
    <property type="evidence" value="ECO:0007669"/>
    <property type="project" value="UniProtKB-KW"/>
</dbReference>
<protein>
    <submittedName>
        <fullName evidence="6">AioB-like, arsenite oxidase like small subunit</fullName>
    </submittedName>
</protein>
<evidence type="ECO:0000259" key="5">
    <source>
        <dbReference type="PROSITE" id="PS51296"/>
    </source>
</evidence>
<evidence type="ECO:0000313" key="6">
    <source>
        <dbReference type="EMBL" id="ART90602.1"/>
    </source>
</evidence>
<keyword evidence="2" id="KW-0479">Metal-binding</keyword>
<dbReference type="NCBIfam" id="TIGR02694">
    <property type="entry name" value="arsenite_ox_S"/>
    <property type="match status" value="1"/>
</dbReference>
<accession>A0A2P0QJG0</accession>
<dbReference type="Pfam" id="PF00355">
    <property type="entry name" value="Rieske"/>
    <property type="match status" value="1"/>
</dbReference>
<keyword evidence="3" id="KW-0408">Iron</keyword>
<keyword evidence="4" id="KW-0411">Iron-sulfur</keyword>